<reference evidence="10 11" key="1">
    <citation type="submission" date="2018-08" db="EMBL/GenBank/DDBJ databases">
        <title>A genome reference for cultivated species of the human gut microbiota.</title>
        <authorList>
            <person name="Zou Y."/>
            <person name="Xue W."/>
            <person name="Luo G."/>
        </authorList>
    </citation>
    <scope>NUCLEOTIDE SEQUENCE [LARGE SCALE GENOMIC DNA]</scope>
    <source>
        <strain evidence="10 11">OM06-4</strain>
    </source>
</reference>
<dbReference type="CDD" id="cd03109">
    <property type="entry name" value="DTBS"/>
    <property type="match status" value="1"/>
</dbReference>
<comment type="caution">
    <text evidence="10">The sequence shown here is derived from an EMBL/GenBank/DDBJ whole genome shotgun (WGS) entry which is preliminary data.</text>
</comment>
<comment type="catalytic activity">
    <reaction evidence="9">
        <text>(7R,8S)-7,8-diammoniononanoate + CO2 + ATP = (4R,5S)-dethiobiotin + ADP + phosphate + 3 H(+)</text>
        <dbReference type="Rhea" id="RHEA:15805"/>
        <dbReference type="ChEBI" id="CHEBI:15378"/>
        <dbReference type="ChEBI" id="CHEBI:16526"/>
        <dbReference type="ChEBI" id="CHEBI:30616"/>
        <dbReference type="ChEBI" id="CHEBI:43474"/>
        <dbReference type="ChEBI" id="CHEBI:149469"/>
        <dbReference type="ChEBI" id="CHEBI:149473"/>
        <dbReference type="ChEBI" id="CHEBI:456216"/>
        <dbReference type="EC" id="6.3.3.3"/>
    </reaction>
</comment>
<evidence type="ECO:0000256" key="1">
    <source>
        <dbReference type="ARBA" id="ARBA00022490"/>
    </source>
</evidence>
<dbReference type="PANTHER" id="PTHR43210:SF2">
    <property type="entry name" value="ATP-DEPENDENT DETHIOBIOTIN SYNTHETASE BIOD 2"/>
    <property type="match status" value="1"/>
</dbReference>
<dbReference type="InterPro" id="IPR004472">
    <property type="entry name" value="DTB_synth_BioD"/>
</dbReference>
<comment type="subunit">
    <text evidence="9">Homodimer.</text>
</comment>
<feature type="binding site" evidence="9">
    <location>
        <position position="54"/>
    </location>
    <ligand>
        <name>ATP</name>
        <dbReference type="ChEBI" id="CHEBI:30616"/>
    </ligand>
</feature>
<feature type="active site" evidence="9">
    <location>
        <position position="37"/>
    </location>
</feature>
<sequence length="220" mass="24312">MIKGLFVTGTGTDVGKTYVSARIVKALKSQYKVGYYKAALSGAVVENDVLIPDDLEVVKQYASLPNESCKVSFVYEEAFAPHLAAKKTNTPVDLNTIKADLTDLENKHDFVVIEGSGGIICPLRDDKLIMLSDVMLLANYPLIIVTSSGLGSINGAVLTDQYAKQLNLNVLGFIMNNFDSNNLLHQDNRIMIERLSSYKVLGYLNKKADKIEWFEQIIES</sequence>
<evidence type="ECO:0000256" key="8">
    <source>
        <dbReference type="ARBA" id="ARBA00047386"/>
    </source>
</evidence>
<dbReference type="GO" id="GO:0009102">
    <property type="term" value="P:biotin biosynthetic process"/>
    <property type="evidence" value="ECO:0007669"/>
    <property type="project" value="UniProtKB-UniRule"/>
</dbReference>
<evidence type="ECO:0000313" key="11">
    <source>
        <dbReference type="Proteomes" id="UP000261032"/>
    </source>
</evidence>
<dbReference type="Proteomes" id="UP000261032">
    <property type="component" value="Unassembled WGS sequence"/>
</dbReference>
<feature type="binding site" evidence="9">
    <location>
        <begin position="114"/>
        <end position="117"/>
    </location>
    <ligand>
        <name>ATP</name>
        <dbReference type="ChEBI" id="CHEBI:30616"/>
    </ligand>
</feature>
<dbReference type="GO" id="GO:0004141">
    <property type="term" value="F:dethiobiotin synthase activity"/>
    <property type="evidence" value="ECO:0007669"/>
    <property type="project" value="UniProtKB-UniRule"/>
</dbReference>
<keyword evidence="5 9" id="KW-0093">Biotin biosynthesis</keyword>
<dbReference type="PANTHER" id="PTHR43210">
    <property type="entry name" value="DETHIOBIOTIN SYNTHETASE"/>
    <property type="match status" value="1"/>
</dbReference>
<keyword evidence="1 9" id="KW-0963">Cytoplasm</keyword>
<dbReference type="GO" id="GO:0000287">
    <property type="term" value="F:magnesium ion binding"/>
    <property type="evidence" value="ECO:0007669"/>
    <property type="project" value="UniProtKB-UniRule"/>
</dbReference>
<comment type="catalytic activity">
    <reaction evidence="8">
        <text>(7R,8S)-8-amino-7-(carboxyamino)nonanoate + ATP = (4R,5S)-dethiobiotin + ADP + phosphate + H(+)</text>
        <dbReference type="Rhea" id="RHEA:63684"/>
        <dbReference type="ChEBI" id="CHEBI:15378"/>
        <dbReference type="ChEBI" id="CHEBI:30616"/>
        <dbReference type="ChEBI" id="CHEBI:43474"/>
        <dbReference type="ChEBI" id="CHEBI:149470"/>
        <dbReference type="ChEBI" id="CHEBI:149473"/>
        <dbReference type="ChEBI" id="CHEBI:456216"/>
    </reaction>
</comment>
<dbReference type="Gene3D" id="3.40.50.300">
    <property type="entry name" value="P-loop containing nucleotide triphosphate hydrolases"/>
    <property type="match status" value="1"/>
</dbReference>
<feature type="binding site" evidence="9">
    <location>
        <position position="17"/>
    </location>
    <ligand>
        <name>Mg(2+)</name>
        <dbReference type="ChEBI" id="CHEBI:18420"/>
    </ligand>
</feature>
<dbReference type="HAMAP" id="MF_00336">
    <property type="entry name" value="BioD"/>
    <property type="match status" value="1"/>
</dbReference>
<feature type="binding site" evidence="9">
    <location>
        <position position="114"/>
    </location>
    <ligand>
        <name>Mg(2+)</name>
        <dbReference type="ChEBI" id="CHEBI:18420"/>
    </ligand>
</feature>
<feature type="binding site" evidence="9">
    <location>
        <position position="41"/>
    </location>
    <ligand>
        <name>substrate</name>
    </ligand>
</feature>
<dbReference type="EC" id="6.3.3.3" evidence="9"/>
<keyword evidence="2 9" id="KW-0436">Ligase</keyword>
<keyword evidence="4 9" id="KW-0547">Nucleotide-binding</keyword>
<keyword evidence="6 9" id="KW-0067">ATP-binding</keyword>
<comment type="subcellular location">
    <subcellularLocation>
        <location evidence="9">Cytoplasm</location>
    </subcellularLocation>
</comment>
<evidence type="ECO:0000256" key="2">
    <source>
        <dbReference type="ARBA" id="ARBA00022598"/>
    </source>
</evidence>
<comment type="cofactor">
    <cofactor evidence="9">
        <name>Mg(2+)</name>
        <dbReference type="ChEBI" id="CHEBI:18420"/>
    </cofactor>
</comment>
<dbReference type="GO" id="GO:0005829">
    <property type="term" value="C:cytosol"/>
    <property type="evidence" value="ECO:0007669"/>
    <property type="project" value="TreeGrafter"/>
</dbReference>
<name>A0A3E3EA52_9FIRM</name>
<dbReference type="RefSeq" id="WP_117582317.1">
    <property type="nucleotide sequence ID" value="NZ_QUSL01000029.1"/>
</dbReference>
<evidence type="ECO:0000256" key="3">
    <source>
        <dbReference type="ARBA" id="ARBA00022723"/>
    </source>
</evidence>
<evidence type="ECO:0000256" key="4">
    <source>
        <dbReference type="ARBA" id="ARBA00022741"/>
    </source>
</evidence>
<accession>A0A3E3EA52</accession>
<feature type="binding site" evidence="9">
    <location>
        <begin position="13"/>
        <end position="18"/>
    </location>
    <ligand>
        <name>ATP</name>
        <dbReference type="ChEBI" id="CHEBI:30616"/>
    </ligand>
</feature>
<dbReference type="InterPro" id="IPR027417">
    <property type="entry name" value="P-loop_NTPase"/>
</dbReference>
<protein>
    <recommendedName>
        <fullName evidence="9">ATP-dependent dethiobiotin synthetase BioD</fullName>
        <ecNumber evidence="9">6.3.3.3</ecNumber>
    </recommendedName>
    <alternativeName>
        <fullName evidence="9">DTB synthetase</fullName>
        <shortName evidence="9">DTBS</shortName>
    </alternativeName>
    <alternativeName>
        <fullName evidence="9">Dethiobiotin synthase</fullName>
    </alternativeName>
</protein>
<dbReference type="PIRSF" id="PIRSF006755">
    <property type="entry name" value="DTB_synth"/>
    <property type="match status" value="1"/>
</dbReference>
<dbReference type="GO" id="GO:0005524">
    <property type="term" value="F:ATP binding"/>
    <property type="evidence" value="ECO:0007669"/>
    <property type="project" value="UniProtKB-UniRule"/>
</dbReference>
<feature type="binding site" evidence="9">
    <location>
        <position position="54"/>
    </location>
    <ligand>
        <name>Mg(2+)</name>
        <dbReference type="ChEBI" id="CHEBI:18420"/>
    </ligand>
</feature>
<feature type="binding site" evidence="9">
    <location>
        <position position="205"/>
    </location>
    <ligand>
        <name>ATP</name>
        <dbReference type="ChEBI" id="CHEBI:30616"/>
    </ligand>
</feature>
<dbReference type="AlphaFoldDB" id="A0A3E3EA52"/>
<evidence type="ECO:0000256" key="7">
    <source>
        <dbReference type="ARBA" id="ARBA00022842"/>
    </source>
</evidence>
<evidence type="ECO:0000256" key="5">
    <source>
        <dbReference type="ARBA" id="ARBA00022756"/>
    </source>
</evidence>
<dbReference type="NCBIfam" id="TIGR00347">
    <property type="entry name" value="bioD"/>
    <property type="match status" value="1"/>
</dbReference>
<comment type="similarity">
    <text evidence="9">Belongs to the dethiobiotin synthetase family.</text>
</comment>
<dbReference type="Pfam" id="PF13500">
    <property type="entry name" value="AAA_26"/>
    <property type="match status" value="1"/>
</dbReference>
<gene>
    <name evidence="9 10" type="primary">bioD</name>
    <name evidence="10" type="ORF">DXB93_14950</name>
</gene>
<comment type="caution">
    <text evidence="9">Lacks conserved residue(s) required for the propagation of feature annotation.</text>
</comment>
<dbReference type="EMBL" id="QUSL01000029">
    <property type="protein sequence ID" value="RGD80907.1"/>
    <property type="molecule type" value="Genomic_DNA"/>
</dbReference>
<keyword evidence="3 9" id="KW-0479">Metal-binding</keyword>
<proteinExistence type="inferred from homology"/>
<comment type="pathway">
    <text evidence="9">Cofactor biosynthesis; biotin biosynthesis; biotin from 7,8-diaminononanoate: step 1/2.</text>
</comment>
<dbReference type="SUPFAM" id="SSF52540">
    <property type="entry name" value="P-loop containing nucleoside triphosphate hydrolases"/>
    <property type="match status" value="1"/>
</dbReference>
<feature type="binding site" evidence="9">
    <location>
        <begin position="176"/>
        <end position="177"/>
    </location>
    <ligand>
        <name>ATP</name>
        <dbReference type="ChEBI" id="CHEBI:30616"/>
    </ligand>
</feature>
<comment type="function">
    <text evidence="9">Catalyzes a mechanistically unusual reaction, the ATP-dependent insertion of CO2 between the N7 and N8 nitrogen atoms of 7,8-diaminopelargonic acid (DAPA, also called 7,8-diammoniononanoate) to form a ureido ring.</text>
</comment>
<dbReference type="UniPathway" id="UPA00078">
    <property type="reaction ID" value="UER00161"/>
</dbReference>
<evidence type="ECO:0000313" key="10">
    <source>
        <dbReference type="EMBL" id="RGD80907.1"/>
    </source>
</evidence>
<evidence type="ECO:0000256" key="6">
    <source>
        <dbReference type="ARBA" id="ARBA00022840"/>
    </source>
</evidence>
<evidence type="ECO:0000256" key="9">
    <source>
        <dbReference type="HAMAP-Rule" id="MF_00336"/>
    </source>
</evidence>
<organism evidence="10 11">
    <name type="scientific">Thomasclavelia ramosa</name>
    <dbReference type="NCBI Taxonomy" id="1547"/>
    <lineage>
        <taxon>Bacteria</taxon>
        <taxon>Bacillati</taxon>
        <taxon>Bacillota</taxon>
        <taxon>Erysipelotrichia</taxon>
        <taxon>Erysipelotrichales</taxon>
        <taxon>Coprobacillaceae</taxon>
        <taxon>Thomasclavelia</taxon>
    </lineage>
</organism>
<keyword evidence="7 9" id="KW-0460">Magnesium</keyword>